<dbReference type="AlphaFoldDB" id="A0A085MMC5"/>
<dbReference type="EMBL" id="KL367685">
    <property type="protein sequence ID" value="KFD60213.1"/>
    <property type="molecule type" value="Genomic_DNA"/>
</dbReference>
<feature type="compositionally biased region" description="Polar residues" evidence="8">
    <location>
        <begin position="124"/>
        <end position="146"/>
    </location>
</feature>
<dbReference type="InterPro" id="IPR001012">
    <property type="entry name" value="UBX_dom"/>
</dbReference>
<dbReference type="GO" id="GO:0006986">
    <property type="term" value="P:response to unfolded protein"/>
    <property type="evidence" value="ECO:0007669"/>
    <property type="project" value="UniProtKB-KW"/>
</dbReference>
<accession>A0A085MMC5</accession>
<name>A0A085MMC5_9BILA</name>
<organism evidence="10 12">
    <name type="scientific">Trichuris suis</name>
    <name type="common">pig whipworm</name>
    <dbReference type="NCBI Taxonomy" id="68888"/>
    <lineage>
        <taxon>Eukaryota</taxon>
        <taxon>Metazoa</taxon>
        <taxon>Ecdysozoa</taxon>
        <taxon>Nematoda</taxon>
        <taxon>Enoplea</taxon>
        <taxon>Dorylaimia</taxon>
        <taxon>Trichinellida</taxon>
        <taxon>Trichuridae</taxon>
        <taxon>Trichuris</taxon>
    </lineage>
</organism>
<evidence type="ECO:0000256" key="3">
    <source>
        <dbReference type="ARBA" id="ARBA00038812"/>
    </source>
</evidence>
<dbReference type="Pfam" id="PF00789">
    <property type="entry name" value="UBX"/>
    <property type="match status" value="1"/>
</dbReference>
<dbReference type="PANTHER" id="PTHR46424:SF1">
    <property type="entry name" value="UBX DOMAIN-CONTAINING PROTEIN 4"/>
    <property type="match status" value="1"/>
</dbReference>
<evidence type="ECO:0000256" key="8">
    <source>
        <dbReference type="SAM" id="MobiDB-lite"/>
    </source>
</evidence>
<feature type="domain" description="UBX" evidence="9">
    <location>
        <begin position="235"/>
        <end position="312"/>
    </location>
</feature>
<dbReference type="InterPro" id="IPR029071">
    <property type="entry name" value="Ubiquitin-like_domsf"/>
</dbReference>
<dbReference type="InterPro" id="IPR036249">
    <property type="entry name" value="Thioredoxin-like_sf"/>
</dbReference>
<feature type="compositionally biased region" description="Polar residues" evidence="8">
    <location>
        <begin position="396"/>
        <end position="406"/>
    </location>
</feature>
<dbReference type="SUPFAM" id="SSF54236">
    <property type="entry name" value="Ubiquitin-like"/>
    <property type="match status" value="1"/>
</dbReference>
<feature type="coiled-coil region" evidence="7">
    <location>
        <begin position="172"/>
        <end position="234"/>
    </location>
</feature>
<dbReference type="PROSITE" id="PS50033">
    <property type="entry name" value="UBX"/>
    <property type="match status" value="1"/>
</dbReference>
<sequence>MDIGEKAVWYEGDVASAISLVKQNKGTLIVLVYRGGNESEEVIEQWDNACIRLLLKGKNYVALKLQQGSAAATQFCSVYPVLSYPSIYFIRSDGGVHDVMMGSCKLEDLQERIKKFVEERPLSNAGNTNSSSRLPRSGVQPNSEGGSNDLMESEHMGTQSDDVRSKPGSLEAKQVLKEIRAKKAEDDRLREQLRKQIEADRLEKSLRYEAHKAKENADLRMRLAQKKADEVKKHSESTHARIQCRFPNGDRLEEVFDKTESLRTVYDIVRSYVEKPCDFKLICLFSRYEYCSDDLDKSLEELGLNPSAVLLVVTESKKQSITAVNPVGQMVNFIYGWLLNPAWRLFSNVVGWFFPFVMGSTAAGNEVHSKDVDADRPRRGELPKRGSDGDDDDSNAVWNGNSTQQL</sequence>
<protein>
    <recommendedName>
        <fullName evidence="4">UBX domain-containing protein 4</fullName>
    </recommendedName>
    <alternativeName>
        <fullName evidence="5">UBX domain-containing protein 2</fullName>
    </alternativeName>
</protein>
<dbReference type="Proteomes" id="UP000030758">
    <property type="component" value="Unassembled WGS sequence"/>
</dbReference>
<dbReference type="SUPFAM" id="SSF52833">
    <property type="entry name" value="Thioredoxin-like"/>
    <property type="match status" value="1"/>
</dbReference>
<keyword evidence="12" id="KW-1185">Reference proteome</keyword>
<feature type="region of interest" description="Disordered" evidence="8">
    <location>
        <begin position="120"/>
        <end position="170"/>
    </location>
</feature>
<evidence type="ECO:0000256" key="5">
    <source>
        <dbReference type="ARBA" id="ARBA00041575"/>
    </source>
</evidence>
<evidence type="ECO:0000256" key="6">
    <source>
        <dbReference type="ARBA" id="ARBA00046062"/>
    </source>
</evidence>
<keyword evidence="7" id="KW-0175">Coiled coil</keyword>
<evidence type="ECO:0000256" key="7">
    <source>
        <dbReference type="SAM" id="Coils"/>
    </source>
</evidence>
<proteinExistence type="predicted"/>
<feature type="region of interest" description="Disordered" evidence="8">
    <location>
        <begin position="367"/>
        <end position="406"/>
    </location>
</feature>
<evidence type="ECO:0000259" key="9">
    <source>
        <dbReference type="PROSITE" id="PS50033"/>
    </source>
</evidence>
<evidence type="ECO:0000256" key="2">
    <source>
        <dbReference type="ARBA" id="ARBA00023230"/>
    </source>
</evidence>
<comment type="function">
    <text evidence="6">Involved in endoplasmic reticulum-associated protein degradation (ERAD). Acts as a platform to recruit both UBQLN1 and VCP to the ER during ERAD.</text>
</comment>
<feature type="compositionally biased region" description="Basic and acidic residues" evidence="8">
    <location>
        <begin position="367"/>
        <end position="388"/>
    </location>
</feature>
<gene>
    <name evidence="10" type="ORF">M513_00597</name>
    <name evidence="11" type="ORF">M514_00597</name>
</gene>
<evidence type="ECO:0000256" key="1">
    <source>
        <dbReference type="ARBA" id="ARBA00004406"/>
    </source>
</evidence>
<evidence type="ECO:0000313" key="11">
    <source>
        <dbReference type="EMBL" id="KFD60213.1"/>
    </source>
</evidence>
<keyword evidence="2" id="KW-0834">Unfolded protein response</keyword>
<comment type="subunit">
    <text evidence="3">Directly interacts with VCP. Interacts with UBQLN1. Forms a complex with VCP and UBQLN1.</text>
</comment>
<reference evidence="10 12" key="1">
    <citation type="journal article" date="2014" name="Nat. Genet.">
        <title>Genome and transcriptome of the porcine whipworm Trichuris suis.</title>
        <authorList>
            <person name="Jex A.R."/>
            <person name="Nejsum P."/>
            <person name="Schwarz E.M."/>
            <person name="Hu L."/>
            <person name="Young N.D."/>
            <person name="Hall R.S."/>
            <person name="Korhonen P.K."/>
            <person name="Liao S."/>
            <person name="Thamsborg S."/>
            <person name="Xia J."/>
            <person name="Xu P."/>
            <person name="Wang S."/>
            <person name="Scheerlinck J.P."/>
            <person name="Hofmann A."/>
            <person name="Sternberg P.W."/>
            <person name="Wang J."/>
            <person name="Gasser R.B."/>
        </authorList>
    </citation>
    <scope>NUCLEOTIDE SEQUENCE [LARGE SCALE GENOMIC DNA]</scope>
    <source>
        <strain evidence="11">DCEP-RM93F</strain>
        <strain evidence="10">DCEP-RM93M</strain>
    </source>
</reference>
<dbReference type="EMBL" id="KL363184">
    <property type="protein sequence ID" value="KFD58371.1"/>
    <property type="molecule type" value="Genomic_DNA"/>
</dbReference>
<evidence type="ECO:0000256" key="4">
    <source>
        <dbReference type="ARBA" id="ARBA00040925"/>
    </source>
</evidence>
<dbReference type="PANTHER" id="PTHR46424">
    <property type="entry name" value="UBX DOMAIN-CONTAINING PROTEIN 4"/>
    <property type="match status" value="1"/>
</dbReference>
<dbReference type="Gene3D" id="3.40.30.10">
    <property type="entry name" value="Glutaredoxin"/>
    <property type="match status" value="1"/>
</dbReference>
<comment type="subcellular location">
    <subcellularLocation>
        <location evidence="1">Endoplasmic reticulum membrane</location>
        <topology evidence="1">Peripheral membrane protein</topology>
    </subcellularLocation>
</comment>
<evidence type="ECO:0000313" key="12">
    <source>
        <dbReference type="Proteomes" id="UP000030764"/>
    </source>
</evidence>
<dbReference type="GO" id="GO:0005789">
    <property type="term" value="C:endoplasmic reticulum membrane"/>
    <property type="evidence" value="ECO:0007669"/>
    <property type="project" value="UniProtKB-SubCell"/>
</dbReference>
<dbReference type="Pfam" id="PF23187">
    <property type="entry name" value="UBX7_N"/>
    <property type="match status" value="1"/>
</dbReference>
<evidence type="ECO:0000313" key="10">
    <source>
        <dbReference type="EMBL" id="KFD58371.1"/>
    </source>
</evidence>
<dbReference type="SMART" id="SM00166">
    <property type="entry name" value="UBX"/>
    <property type="match status" value="1"/>
</dbReference>
<dbReference type="GO" id="GO:0036503">
    <property type="term" value="P:ERAD pathway"/>
    <property type="evidence" value="ECO:0007669"/>
    <property type="project" value="TreeGrafter"/>
</dbReference>
<dbReference type="Gene3D" id="3.10.20.90">
    <property type="entry name" value="Phosphatidylinositol 3-kinase Catalytic Subunit, Chain A, domain 1"/>
    <property type="match status" value="1"/>
</dbReference>
<dbReference type="Proteomes" id="UP000030764">
    <property type="component" value="Unassembled WGS sequence"/>
</dbReference>